<reference evidence="1 2" key="1">
    <citation type="journal article" date="2023" name="Mol. Ecol. Resour.">
        <title>Chromosome-level genome assembly of a triploid poplar Populus alba 'Berolinensis'.</title>
        <authorList>
            <person name="Chen S."/>
            <person name="Yu Y."/>
            <person name="Wang X."/>
            <person name="Wang S."/>
            <person name="Zhang T."/>
            <person name="Zhou Y."/>
            <person name="He R."/>
            <person name="Meng N."/>
            <person name="Wang Y."/>
            <person name="Liu W."/>
            <person name="Liu Z."/>
            <person name="Liu J."/>
            <person name="Guo Q."/>
            <person name="Huang H."/>
            <person name="Sederoff R.R."/>
            <person name="Wang G."/>
            <person name="Qu G."/>
            <person name="Chen S."/>
        </authorList>
    </citation>
    <scope>NUCLEOTIDE SEQUENCE [LARGE SCALE GENOMIC DNA]</scope>
    <source>
        <strain evidence="1">SC-2020</strain>
    </source>
</reference>
<dbReference type="AlphaFoldDB" id="A0AAD6RVT9"/>
<keyword evidence="2" id="KW-1185">Reference proteome</keyword>
<gene>
    <name evidence="1" type="ORF">NC653_004777</name>
</gene>
<dbReference type="EMBL" id="JAQIZT010000001">
    <property type="protein sequence ID" value="KAJ7015581.1"/>
    <property type="molecule type" value="Genomic_DNA"/>
</dbReference>
<accession>A0AAD6RVT9</accession>
<protein>
    <submittedName>
        <fullName evidence="1">Uncharacterized protein</fullName>
    </submittedName>
</protein>
<evidence type="ECO:0000313" key="1">
    <source>
        <dbReference type="EMBL" id="KAJ7015581.1"/>
    </source>
</evidence>
<sequence length="83" mass="9852">MVYLVQHFALFVVRYYIAVVRGKLWRFGRNMGIVWVFRRDESEEHGSYVRAQQMDMEETNVVYRCASDFHVEQVAENYTLGGP</sequence>
<name>A0AAD6RVT9_9ROSI</name>
<comment type="caution">
    <text evidence="1">The sequence shown here is derived from an EMBL/GenBank/DDBJ whole genome shotgun (WGS) entry which is preliminary data.</text>
</comment>
<evidence type="ECO:0000313" key="2">
    <source>
        <dbReference type="Proteomes" id="UP001164929"/>
    </source>
</evidence>
<proteinExistence type="predicted"/>
<dbReference type="Proteomes" id="UP001164929">
    <property type="component" value="Chromosome 1"/>
</dbReference>
<organism evidence="1 2">
    <name type="scientific">Populus alba x Populus x berolinensis</name>
    <dbReference type="NCBI Taxonomy" id="444605"/>
    <lineage>
        <taxon>Eukaryota</taxon>
        <taxon>Viridiplantae</taxon>
        <taxon>Streptophyta</taxon>
        <taxon>Embryophyta</taxon>
        <taxon>Tracheophyta</taxon>
        <taxon>Spermatophyta</taxon>
        <taxon>Magnoliopsida</taxon>
        <taxon>eudicotyledons</taxon>
        <taxon>Gunneridae</taxon>
        <taxon>Pentapetalae</taxon>
        <taxon>rosids</taxon>
        <taxon>fabids</taxon>
        <taxon>Malpighiales</taxon>
        <taxon>Salicaceae</taxon>
        <taxon>Saliceae</taxon>
        <taxon>Populus</taxon>
    </lineage>
</organism>